<dbReference type="EMBL" id="CP033896">
    <property type="protein sequence ID" value="AZA12581.1"/>
    <property type="molecule type" value="Genomic_DNA"/>
</dbReference>
<reference evidence="7 8" key="1">
    <citation type="submission" date="2018-11" db="EMBL/GenBank/DDBJ databases">
        <authorList>
            <person name="Kleinhagauer T."/>
            <person name="Glaeser S.P."/>
            <person name="Spergser J."/>
            <person name="Ruckert C."/>
            <person name="Kaempfer P."/>
            <person name="Busse H.-J."/>
        </authorList>
    </citation>
    <scope>NUCLEOTIDE SEQUENCE [LARGE SCALE GENOMIC DNA]</scope>
    <source>
        <strain evidence="7 8">200CH</strain>
    </source>
</reference>
<evidence type="ECO:0000256" key="1">
    <source>
        <dbReference type="ARBA" id="ARBA00004651"/>
    </source>
</evidence>
<dbReference type="Pfam" id="PF03706">
    <property type="entry name" value="LPG_synthase_TM"/>
    <property type="match status" value="1"/>
</dbReference>
<evidence type="ECO:0000256" key="5">
    <source>
        <dbReference type="ARBA" id="ARBA00023136"/>
    </source>
</evidence>
<feature type="transmembrane region" description="Helical" evidence="6">
    <location>
        <begin position="28"/>
        <end position="46"/>
    </location>
</feature>
<proteinExistence type="predicted"/>
<feature type="transmembrane region" description="Helical" evidence="6">
    <location>
        <begin position="241"/>
        <end position="267"/>
    </location>
</feature>
<dbReference type="PANTHER" id="PTHR39087:SF2">
    <property type="entry name" value="UPF0104 MEMBRANE PROTEIN MJ1595"/>
    <property type="match status" value="1"/>
</dbReference>
<dbReference type="Proteomes" id="UP000269019">
    <property type="component" value="Chromosome"/>
</dbReference>
<dbReference type="InterPro" id="IPR022791">
    <property type="entry name" value="L-PG_synthase/AglD"/>
</dbReference>
<dbReference type="RefSeq" id="WP_245992154.1">
    <property type="nucleotide sequence ID" value="NZ_CP033896.1"/>
</dbReference>
<feature type="transmembrane region" description="Helical" evidence="6">
    <location>
        <begin position="67"/>
        <end position="91"/>
    </location>
</feature>
<name>A0A3G6J3D5_9CORY</name>
<keyword evidence="8" id="KW-1185">Reference proteome</keyword>
<keyword evidence="2" id="KW-1003">Cell membrane</keyword>
<evidence type="ECO:0008006" key="9">
    <source>
        <dbReference type="Google" id="ProtNLM"/>
    </source>
</evidence>
<feature type="transmembrane region" description="Helical" evidence="6">
    <location>
        <begin position="311"/>
        <end position="334"/>
    </location>
</feature>
<keyword evidence="4 6" id="KW-1133">Transmembrane helix</keyword>
<sequence>MSRPSTDPTGHRGIRLITCLQHWWAKPWVKWLTPFAVFTAVAIALNDRAPMLKQGLAAVAAADRTGVLLSYLLSCVSLVCMGEVMRILLAAGGIRPAPWRPTALVFAANAWSTSLPGGQAIATVLSFNAMRSWGASVALCSWQIVFSGAMSTIWLLGLGLMSITNLGSSIPLWSIIPATLTLTGLLAALWWATHHPRHLIRWARRLLSWWNRLWKQDRLQHVDTVTNQIRQLGSVELSKRVFISAGLLSLGNWILDVVALSVCIGAVTGQLPALHADSTHTTIAGVIVAYVSSKIAGTVQATPGGLGPVEAVMTAALVAVGMTAAGALGAVFVYRMTSFLAVTATGWLIHLMVYAKTNLVETTQTD</sequence>
<dbReference type="PANTHER" id="PTHR39087">
    <property type="entry name" value="UPF0104 MEMBRANE PROTEIN MJ1595"/>
    <property type="match status" value="1"/>
</dbReference>
<feature type="transmembrane region" description="Helical" evidence="6">
    <location>
        <begin position="139"/>
        <end position="164"/>
    </location>
</feature>
<feature type="transmembrane region" description="Helical" evidence="6">
    <location>
        <begin position="103"/>
        <end position="127"/>
    </location>
</feature>
<organism evidence="7 8">
    <name type="scientific">Corynebacterium choanae</name>
    <dbReference type="NCBI Taxonomy" id="1862358"/>
    <lineage>
        <taxon>Bacteria</taxon>
        <taxon>Bacillati</taxon>
        <taxon>Actinomycetota</taxon>
        <taxon>Actinomycetes</taxon>
        <taxon>Mycobacteriales</taxon>
        <taxon>Corynebacteriaceae</taxon>
        <taxon>Corynebacterium</taxon>
    </lineage>
</organism>
<keyword evidence="5 6" id="KW-0472">Membrane</keyword>
<dbReference type="AlphaFoldDB" id="A0A3G6J3D5"/>
<dbReference type="GO" id="GO:0005886">
    <property type="term" value="C:plasma membrane"/>
    <property type="evidence" value="ECO:0007669"/>
    <property type="project" value="UniProtKB-SubCell"/>
</dbReference>
<evidence type="ECO:0000313" key="8">
    <source>
        <dbReference type="Proteomes" id="UP000269019"/>
    </source>
</evidence>
<evidence type="ECO:0000256" key="2">
    <source>
        <dbReference type="ARBA" id="ARBA00022475"/>
    </source>
</evidence>
<protein>
    <recommendedName>
        <fullName evidence="9">TIGR00374 family protein</fullName>
    </recommendedName>
</protein>
<feature type="transmembrane region" description="Helical" evidence="6">
    <location>
        <begin position="170"/>
        <end position="192"/>
    </location>
</feature>
<evidence type="ECO:0000256" key="3">
    <source>
        <dbReference type="ARBA" id="ARBA00022692"/>
    </source>
</evidence>
<evidence type="ECO:0000256" key="6">
    <source>
        <dbReference type="SAM" id="Phobius"/>
    </source>
</evidence>
<evidence type="ECO:0000313" key="7">
    <source>
        <dbReference type="EMBL" id="AZA12581.1"/>
    </source>
</evidence>
<dbReference type="KEGG" id="ccho:CCHOA_00760"/>
<accession>A0A3G6J3D5</accession>
<evidence type="ECO:0000256" key="4">
    <source>
        <dbReference type="ARBA" id="ARBA00022989"/>
    </source>
</evidence>
<comment type="subcellular location">
    <subcellularLocation>
        <location evidence="1">Cell membrane</location>
        <topology evidence="1">Multi-pass membrane protein</topology>
    </subcellularLocation>
</comment>
<dbReference type="NCBIfam" id="TIGR00374">
    <property type="entry name" value="flippase-like domain"/>
    <property type="match status" value="1"/>
</dbReference>
<gene>
    <name evidence="7" type="ORF">CCHOA_00760</name>
</gene>
<keyword evidence="3 6" id="KW-0812">Transmembrane</keyword>